<dbReference type="GO" id="GO:0022857">
    <property type="term" value="F:transmembrane transporter activity"/>
    <property type="evidence" value="ECO:0007669"/>
    <property type="project" value="InterPro"/>
</dbReference>
<comment type="subcellular location">
    <subcellularLocation>
        <location evidence="1">Cell membrane</location>
        <topology evidence="1">Multi-pass membrane protein</topology>
    </subcellularLocation>
</comment>
<gene>
    <name evidence="9" type="ORF">JOF28_000085</name>
</gene>
<dbReference type="PRINTS" id="PR01035">
    <property type="entry name" value="TCRTETA"/>
</dbReference>
<feature type="transmembrane region" description="Helical" evidence="7">
    <location>
        <begin position="218"/>
        <end position="245"/>
    </location>
</feature>
<dbReference type="Pfam" id="PF07690">
    <property type="entry name" value="MFS_1"/>
    <property type="match status" value="1"/>
</dbReference>
<evidence type="ECO:0000256" key="7">
    <source>
        <dbReference type="SAM" id="Phobius"/>
    </source>
</evidence>
<feature type="transmembrane region" description="Helical" evidence="7">
    <location>
        <begin position="368"/>
        <end position="389"/>
    </location>
</feature>
<comment type="caution">
    <text evidence="9">The sequence shown here is derived from an EMBL/GenBank/DDBJ whole genome shotgun (WGS) entry which is preliminary data.</text>
</comment>
<feature type="transmembrane region" description="Helical" evidence="7">
    <location>
        <begin position="46"/>
        <end position="71"/>
    </location>
</feature>
<evidence type="ECO:0000256" key="6">
    <source>
        <dbReference type="ARBA" id="ARBA00023136"/>
    </source>
</evidence>
<feature type="transmembrane region" description="Helical" evidence="7">
    <location>
        <begin position="103"/>
        <end position="125"/>
    </location>
</feature>
<dbReference type="GO" id="GO:0005886">
    <property type="term" value="C:plasma membrane"/>
    <property type="evidence" value="ECO:0007669"/>
    <property type="project" value="UniProtKB-SubCell"/>
</dbReference>
<dbReference type="InterPro" id="IPR036259">
    <property type="entry name" value="MFS_trans_sf"/>
</dbReference>
<dbReference type="InterPro" id="IPR050171">
    <property type="entry name" value="MFS_Transporters"/>
</dbReference>
<dbReference type="InterPro" id="IPR001958">
    <property type="entry name" value="Tet-R_TetA/multi-R_MdtG-like"/>
</dbReference>
<feature type="transmembrane region" description="Helical" evidence="7">
    <location>
        <begin position="12"/>
        <end position="34"/>
    </location>
</feature>
<evidence type="ECO:0000256" key="1">
    <source>
        <dbReference type="ARBA" id="ARBA00004651"/>
    </source>
</evidence>
<evidence type="ECO:0000313" key="9">
    <source>
        <dbReference type="EMBL" id="MBP1324853.1"/>
    </source>
</evidence>
<dbReference type="PROSITE" id="PS50850">
    <property type="entry name" value="MFS"/>
    <property type="match status" value="1"/>
</dbReference>
<protein>
    <submittedName>
        <fullName evidence="9">MFS family permease</fullName>
    </submittedName>
</protein>
<dbReference type="EMBL" id="JAFIDA010000001">
    <property type="protein sequence ID" value="MBP1324853.1"/>
    <property type="molecule type" value="Genomic_DNA"/>
</dbReference>
<feature type="transmembrane region" description="Helical" evidence="7">
    <location>
        <begin position="137"/>
        <end position="161"/>
    </location>
</feature>
<feature type="domain" description="Major facilitator superfamily (MFS) profile" evidence="8">
    <location>
        <begin position="12"/>
        <end position="394"/>
    </location>
</feature>
<dbReference type="Gene3D" id="1.20.1250.20">
    <property type="entry name" value="MFS general substrate transporter like domains"/>
    <property type="match status" value="1"/>
</dbReference>
<sequence length="400" mass="41110">MTRSPKSKLPFEVWALVAGAFTVALGYGVVAPAIPQFALEFDVSNFAASAIVSAFAGMRLVSAPFAGWVVAKFGERRSYTIGILIVAISTGAAAFAQDYTQFVVLRGAGGVGSSMFTVAATALLVKMSPLNARGRVASLNAAGFLLGGLLGPVFGGIVSVFGLRAPFVFYFFMLLIAAAVVAIALRNSKAAGSPGVGTPKAEAMPFGAALRIPQYRALLLSVFTFGWASFGVRVSIVPIFVAVVFNGDAAMAAWVLAAYAAGNAIFIFPSGRWTDSVGRKPLLIIGMLVLAITYWAFPLAPNLWLAMLAMLLAGAGSALANPAQQAVLADVLNGRSGGGVVAGYSMASDLGGVLGPLVAGFVVDFAGFGWAFGITAILLLVAMVGWTFVTDLNKKGTAAA</sequence>
<feature type="transmembrane region" description="Helical" evidence="7">
    <location>
        <begin position="341"/>
        <end position="362"/>
    </location>
</feature>
<keyword evidence="4 7" id="KW-0812">Transmembrane</keyword>
<evidence type="ECO:0000256" key="3">
    <source>
        <dbReference type="ARBA" id="ARBA00022475"/>
    </source>
</evidence>
<keyword evidence="10" id="KW-1185">Reference proteome</keyword>
<dbReference type="SUPFAM" id="SSF103473">
    <property type="entry name" value="MFS general substrate transporter"/>
    <property type="match status" value="1"/>
</dbReference>
<evidence type="ECO:0000256" key="5">
    <source>
        <dbReference type="ARBA" id="ARBA00022989"/>
    </source>
</evidence>
<dbReference type="Gene3D" id="1.20.1720.10">
    <property type="entry name" value="Multidrug resistance protein D"/>
    <property type="match status" value="1"/>
</dbReference>
<dbReference type="PANTHER" id="PTHR23517:SF3">
    <property type="entry name" value="INTEGRAL MEMBRANE TRANSPORT PROTEIN"/>
    <property type="match status" value="1"/>
</dbReference>
<accession>A0A940PQF9</accession>
<reference evidence="9" key="1">
    <citation type="submission" date="2021-02" db="EMBL/GenBank/DDBJ databases">
        <title>Sequencing the genomes of 1000 actinobacteria strains.</title>
        <authorList>
            <person name="Klenk H.-P."/>
        </authorList>
    </citation>
    <scope>NUCLEOTIDE SEQUENCE</scope>
    <source>
        <strain evidence="9">DSM 22850</strain>
    </source>
</reference>
<dbReference type="PANTHER" id="PTHR23517">
    <property type="entry name" value="RESISTANCE PROTEIN MDTM, PUTATIVE-RELATED-RELATED"/>
    <property type="match status" value="1"/>
</dbReference>
<evidence type="ECO:0000256" key="2">
    <source>
        <dbReference type="ARBA" id="ARBA00022448"/>
    </source>
</evidence>
<dbReference type="AlphaFoldDB" id="A0A940PQF9"/>
<name>A0A940PQF9_9MICO</name>
<dbReference type="CDD" id="cd17325">
    <property type="entry name" value="MFS_MdtG_SLC18_like"/>
    <property type="match status" value="1"/>
</dbReference>
<keyword evidence="2" id="KW-0813">Transport</keyword>
<feature type="transmembrane region" description="Helical" evidence="7">
    <location>
        <begin position="251"/>
        <end position="269"/>
    </location>
</feature>
<evidence type="ECO:0000313" key="10">
    <source>
        <dbReference type="Proteomes" id="UP000675163"/>
    </source>
</evidence>
<organism evidence="9 10">
    <name type="scientific">Leucobacter exalbidus</name>
    <dbReference type="NCBI Taxonomy" id="662960"/>
    <lineage>
        <taxon>Bacteria</taxon>
        <taxon>Bacillati</taxon>
        <taxon>Actinomycetota</taxon>
        <taxon>Actinomycetes</taxon>
        <taxon>Micrococcales</taxon>
        <taxon>Microbacteriaceae</taxon>
        <taxon>Leucobacter</taxon>
    </lineage>
</organism>
<evidence type="ECO:0000256" key="4">
    <source>
        <dbReference type="ARBA" id="ARBA00022692"/>
    </source>
</evidence>
<proteinExistence type="predicted"/>
<keyword evidence="5 7" id="KW-1133">Transmembrane helix</keyword>
<keyword evidence="6 7" id="KW-0472">Membrane</keyword>
<dbReference type="RefSeq" id="WP_209703972.1">
    <property type="nucleotide sequence ID" value="NZ_JAFIDA010000001.1"/>
</dbReference>
<keyword evidence="3" id="KW-1003">Cell membrane</keyword>
<dbReference type="Proteomes" id="UP000675163">
    <property type="component" value="Unassembled WGS sequence"/>
</dbReference>
<feature type="transmembrane region" description="Helical" evidence="7">
    <location>
        <begin position="303"/>
        <end position="320"/>
    </location>
</feature>
<dbReference type="InterPro" id="IPR020846">
    <property type="entry name" value="MFS_dom"/>
</dbReference>
<evidence type="ECO:0000259" key="8">
    <source>
        <dbReference type="PROSITE" id="PS50850"/>
    </source>
</evidence>
<feature type="transmembrane region" description="Helical" evidence="7">
    <location>
        <begin position="167"/>
        <end position="185"/>
    </location>
</feature>
<feature type="transmembrane region" description="Helical" evidence="7">
    <location>
        <begin position="78"/>
        <end position="97"/>
    </location>
</feature>
<dbReference type="InterPro" id="IPR011701">
    <property type="entry name" value="MFS"/>
</dbReference>
<feature type="transmembrane region" description="Helical" evidence="7">
    <location>
        <begin position="281"/>
        <end position="297"/>
    </location>
</feature>